<keyword evidence="2 3" id="KW-0812">Transmembrane</keyword>
<feature type="region of interest" description="Disordered" evidence="1">
    <location>
        <begin position="916"/>
        <end position="937"/>
    </location>
</feature>
<organism evidence="3 4">
    <name type="scientific">Gregarina niphandrodes</name>
    <name type="common">Septate eugregarine</name>
    <dbReference type="NCBI Taxonomy" id="110365"/>
    <lineage>
        <taxon>Eukaryota</taxon>
        <taxon>Sar</taxon>
        <taxon>Alveolata</taxon>
        <taxon>Apicomplexa</taxon>
        <taxon>Conoidasida</taxon>
        <taxon>Gregarinasina</taxon>
        <taxon>Eugregarinorida</taxon>
        <taxon>Gregarinidae</taxon>
        <taxon>Gregarina</taxon>
    </lineage>
</organism>
<protein>
    <submittedName>
        <fullName evidence="3">Transmembrane protein</fullName>
    </submittedName>
</protein>
<feature type="region of interest" description="Disordered" evidence="1">
    <location>
        <begin position="744"/>
        <end position="776"/>
    </location>
</feature>
<dbReference type="GeneID" id="22914560"/>
<dbReference type="AlphaFoldDB" id="A0A023B1J9"/>
<proteinExistence type="predicted"/>
<keyword evidence="2" id="KW-1133">Transmembrane helix</keyword>
<feature type="transmembrane region" description="Helical" evidence="2">
    <location>
        <begin position="370"/>
        <end position="395"/>
    </location>
</feature>
<dbReference type="RefSeq" id="XP_011132138.1">
    <property type="nucleotide sequence ID" value="XM_011133836.1"/>
</dbReference>
<dbReference type="EMBL" id="AFNH02000972">
    <property type="protein sequence ID" value="EZG47894.1"/>
    <property type="molecule type" value="Genomic_DNA"/>
</dbReference>
<dbReference type="VEuPathDB" id="CryptoDB:GNI_130260"/>
<feature type="transmembrane region" description="Helical" evidence="2">
    <location>
        <begin position="416"/>
        <end position="438"/>
    </location>
</feature>
<gene>
    <name evidence="3" type="ORF">GNI_130260</name>
</gene>
<feature type="transmembrane region" description="Helical" evidence="2">
    <location>
        <begin position="856"/>
        <end position="879"/>
    </location>
</feature>
<name>A0A023B1J9_GRENI</name>
<keyword evidence="4" id="KW-1185">Reference proteome</keyword>
<dbReference type="Proteomes" id="UP000019763">
    <property type="component" value="Unassembled WGS sequence"/>
</dbReference>
<feature type="compositionally biased region" description="Acidic residues" evidence="1">
    <location>
        <begin position="764"/>
        <end position="775"/>
    </location>
</feature>
<reference evidence="3" key="1">
    <citation type="submission" date="2013-12" db="EMBL/GenBank/DDBJ databases">
        <authorList>
            <person name="Omoto C.K."/>
            <person name="Sibley D."/>
            <person name="Venepally P."/>
            <person name="Hadjithomas M."/>
            <person name="Karamycheva S."/>
            <person name="Brunk B."/>
            <person name="Roos D."/>
            <person name="Caler E."/>
            <person name="Lorenzi H."/>
        </authorList>
    </citation>
    <scope>NUCLEOTIDE SEQUENCE</scope>
</reference>
<comment type="caution">
    <text evidence="3">The sequence shown here is derived from an EMBL/GenBank/DDBJ whole genome shotgun (WGS) entry which is preliminary data.</text>
</comment>
<accession>A0A023B1J9</accession>
<sequence length="1025" mass="112337">MGLSDIPANNDYREWGQLLASKASKACGEANVLKTAKYSMGIDVFNGLRHDKSVEKMVGWLTSVSSRTSYLNTRWYSIFLLVVCVCILIYCVVVACAVSSKVRTAYSKAFCGLFGDVGQRPRLTQIRRGTRLRLVSFAFLGLVILAVSGAFGFKASHQVMDSQRVVNCNLWAQLNGHFNGALNLDAGDIREISNNWLGTLPIRDLLTSLDGKTVGGPENSIYLKLSAGRDQLKANLTEAQEVMTLALEKAGNLTADWSTEITKQSTALKKLDAFGPNKRVGNRKTFDMTLGIQQVFEAKHDAFITQLDEALTQTWNVTESLINKYAGTGSALMSKANRAVQSTKTTVNQIDRAFAKMVTMWNKYNGKVKALMQAGAVLAALGIAFGLTGALIAVLASWKLGHDIKKNIMPKRSAVIAWKVAYVFTVIAAGISAIALGIEFLTAVIGRDACDTASNELLTEGNWGLLPKEMLHPVPDDEEVYMPLVYDVCVKRGGYGTIGMSLGLDEPIATLTEDVDVALADIDGQREGLLERNRRYVQIHSIGIMLREMLRGFVPKKAYEAADRNVMPIRTFDKLASVTLEGHQSDTQGLRYMLGIIPYWTDPAVLVVGAMPWGQNLASLEDAYNLLNDLSDKAMAANSKSPMPRFCGQFARSHNMTCSTLPDDDGTGRVVVDLANLETNADNTLAWVQQLDTDVPVYNGHYGNTTQRSWNTLESTRFMEILAASTPITEAILNRTCDAPEPNAYPTHGYTFNPRNKGRRQLEAEDDVSTDDDDTPSCTVGQVRDVDLVNFENYFNSFYASYNGVVANVDEYVDGLVKPSVTELVDEANSILTRTNCQFEGTTLDKAVVDPMCNSLFPGSTVLSIILTITTVVLGLLAAHIWHWTHYVIDIVNDYEKNPSSFEQLASMKNRPDYISYSGMPSVNQPNAEKQAENQQVVNQRAPPVATPTNLGPERQDVLQDDLAPVVTELEGSHTASPRSSAEGSPVMRKAVYNGASELEPARNGTYNAPHPVAEDSFVTIEGYE</sequence>
<evidence type="ECO:0000313" key="3">
    <source>
        <dbReference type="EMBL" id="EZG47894.1"/>
    </source>
</evidence>
<feature type="region of interest" description="Disordered" evidence="1">
    <location>
        <begin position="969"/>
        <end position="1025"/>
    </location>
</feature>
<feature type="compositionally biased region" description="Polar residues" evidence="1">
    <location>
        <begin position="919"/>
        <end position="937"/>
    </location>
</feature>
<feature type="transmembrane region" description="Helical" evidence="2">
    <location>
        <begin position="75"/>
        <end position="98"/>
    </location>
</feature>
<evidence type="ECO:0000313" key="4">
    <source>
        <dbReference type="Proteomes" id="UP000019763"/>
    </source>
</evidence>
<evidence type="ECO:0000256" key="1">
    <source>
        <dbReference type="SAM" id="MobiDB-lite"/>
    </source>
</evidence>
<feature type="transmembrane region" description="Helical" evidence="2">
    <location>
        <begin position="132"/>
        <end position="153"/>
    </location>
</feature>
<feature type="compositionally biased region" description="Polar residues" evidence="1">
    <location>
        <begin position="974"/>
        <end position="983"/>
    </location>
</feature>
<evidence type="ECO:0000256" key="2">
    <source>
        <dbReference type="SAM" id="Phobius"/>
    </source>
</evidence>
<keyword evidence="2" id="KW-0472">Membrane</keyword>